<evidence type="ECO:0000256" key="6">
    <source>
        <dbReference type="ARBA" id="ARBA00023136"/>
    </source>
</evidence>
<dbReference type="GeneID" id="57776804"/>
<comment type="subcellular location">
    <subcellularLocation>
        <location evidence="7">Cell membrane</location>
        <topology evidence="7">Multi-pass membrane protein</topology>
    </subcellularLocation>
    <subcellularLocation>
        <location evidence="1">Membrane</location>
        <topology evidence="1">Multi-pass membrane protein</topology>
    </subcellularLocation>
</comment>
<comment type="similarity">
    <text evidence="7">Belongs to the NRAMP family.</text>
</comment>
<dbReference type="RefSeq" id="WP_097383232.1">
    <property type="nucleotide sequence ID" value="NZ_CP023741.1"/>
</dbReference>
<keyword evidence="7" id="KW-1003">Cell membrane</keyword>
<feature type="region of interest" description="Disordered" evidence="8">
    <location>
        <begin position="1"/>
        <end position="43"/>
    </location>
</feature>
<evidence type="ECO:0000313" key="9">
    <source>
        <dbReference type="EMBL" id="ATI79980.1"/>
    </source>
</evidence>
<feature type="transmembrane region" description="Helical" evidence="7">
    <location>
        <begin position="386"/>
        <end position="403"/>
    </location>
</feature>
<dbReference type="NCBIfam" id="NF001923">
    <property type="entry name" value="PRK00701.1"/>
    <property type="match status" value="1"/>
</dbReference>
<dbReference type="GO" id="GO:0046872">
    <property type="term" value="F:metal ion binding"/>
    <property type="evidence" value="ECO:0007669"/>
    <property type="project" value="UniProtKB-UniRule"/>
</dbReference>
<proteinExistence type="inferred from homology"/>
<dbReference type="PRINTS" id="PR00447">
    <property type="entry name" value="NATRESASSCMP"/>
</dbReference>
<dbReference type="Proteomes" id="UP000219422">
    <property type="component" value="Chromosome"/>
</dbReference>
<dbReference type="PANTHER" id="PTHR11706">
    <property type="entry name" value="SOLUTE CARRIER PROTEIN FAMILY 11 MEMBER"/>
    <property type="match status" value="1"/>
</dbReference>
<keyword evidence="2 7" id="KW-0813">Transport</keyword>
<dbReference type="GO" id="GO:0005384">
    <property type="term" value="F:manganese ion transmembrane transporter activity"/>
    <property type="evidence" value="ECO:0007669"/>
    <property type="project" value="TreeGrafter"/>
</dbReference>
<accession>A0A291MYJ3</accession>
<feature type="transmembrane region" description="Helical" evidence="7">
    <location>
        <begin position="98"/>
        <end position="119"/>
    </location>
</feature>
<keyword evidence="5 7" id="KW-1133">Transmembrane helix</keyword>
<organism evidence="9 10">
    <name type="scientific">Sphingobium yanoikuyae</name>
    <name type="common">Sphingomonas yanoikuyae</name>
    <dbReference type="NCBI Taxonomy" id="13690"/>
    <lineage>
        <taxon>Bacteria</taxon>
        <taxon>Pseudomonadati</taxon>
        <taxon>Pseudomonadota</taxon>
        <taxon>Alphaproteobacteria</taxon>
        <taxon>Sphingomonadales</taxon>
        <taxon>Sphingomonadaceae</taxon>
        <taxon>Sphingobium</taxon>
    </lineage>
</organism>
<feature type="transmembrane region" description="Helical" evidence="7">
    <location>
        <begin position="288"/>
        <end position="314"/>
    </location>
</feature>
<feature type="transmembrane region" description="Helical" evidence="7">
    <location>
        <begin position="247"/>
        <end position="267"/>
    </location>
</feature>
<dbReference type="NCBIfam" id="NF037982">
    <property type="entry name" value="Nramp_1"/>
    <property type="match status" value="1"/>
</dbReference>
<comment type="function">
    <text evidence="7">H(+)-stimulated, divalent metal cation uptake system.</text>
</comment>
<dbReference type="HAMAP" id="MF_00221">
    <property type="entry name" value="NRAMP"/>
    <property type="match status" value="1"/>
</dbReference>
<evidence type="ECO:0000256" key="7">
    <source>
        <dbReference type="HAMAP-Rule" id="MF_00221"/>
    </source>
</evidence>
<dbReference type="KEGG" id="sya:A6768_08150"/>
<keyword evidence="7" id="KW-0406">Ion transport</keyword>
<evidence type="ECO:0000313" key="10">
    <source>
        <dbReference type="Proteomes" id="UP000219422"/>
    </source>
</evidence>
<feature type="transmembrane region" description="Helical" evidence="7">
    <location>
        <begin position="452"/>
        <end position="474"/>
    </location>
</feature>
<dbReference type="GO" id="GO:0005886">
    <property type="term" value="C:plasma membrane"/>
    <property type="evidence" value="ECO:0007669"/>
    <property type="project" value="UniProtKB-SubCell"/>
</dbReference>
<feature type="transmembrane region" description="Helical" evidence="7">
    <location>
        <begin position="334"/>
        <end position="354"/>
    </location>
</feature>
<evidence type="ECO:0000256" key="2">
    <source>
        <dbReference type="ARBA" id="ARBA00022448"/>
    </source>
</evidence>
<feature type="transmembrane region" description="Helical" evidence="7">
    <location>
        <begin position="409"/>
        <end position="431"/>
    </location>
</feature>
<dbReference type="GO" id="GO:0015086">
    <property type="term" value="F:cadmium ion transmembrane transporter activity"/>
    <property type="evidence" value="ECO:0007669"/>
    <property type="project" value="TreeGrafter"/>
</dbReference>
<dbReference type="EMBL" id="CP023741">
    <property type="protein sequence ID" value="ATI79980.1"/>
    <property type="molecule type" value="Genomic_DNA"/>
</dbReference>
<keyword evidence="4 7" id="KW-0769">Symport</keyword>
<protein>
    <recommendedName>
        <fullName evidence="7">Divalent metal cation transporter MntH</fullName>
    </recommendedName>
</protein>
<reference evidence="9 10" key="1">
    <citation type="submission" date="2017-10" db="EMBL/GenBank/DDBJ databases">
        <title>Sphingobium yanoikuyae S72.</title>
        <authorList>
            <person name="Sanchez E."/>
            <person name="Bustos P."/>
            <person name="Mendoza P."/>
            <person name="Guo X."/>
            <person name="Mendoza A."/>
        </authorList>
    </citation>
    <scope>NUCLEOTIDE SEQUENCE [LARGE SCALE GENOMIC DNA]</scope>
    <source>
        <strain evidence="9 10">S72</strain>
    </source>
</reference>
<keyword evidence="3 7" id="KW-0812">Transmembrane</keyword>
<dbReference type="AlphaFoldDB" id="A0A291MYJ3"/>
<keyword evidence="6 7" id="KW-0472">Membrane</keyword>
<dbReference type="InterPro" id="IPR001046">
    <property type="entry name" value="NRAMP_fam"/>
</dbReference>
<dbReference type="GO" id="GO:0015293">
    <property type="term" value="F:symporter activity"/>
    <property type="evidence" value="ECO:0007669"/>
    <property type="project" value="UniProtKB-UniRule"/>
</dbReference>
<evidence type="ECO:0000256" key="4">
    <source>
        <dbReference type="ARBA" id="ARBA00022847"/>
    </source>
</evidence>
<dbReference type="NCBIfam" id="TIGR01197">
    <property type="entry name" value="nramp"/>
    <property type="match status" value="1"/>
</dbReference>
<evidence type="ECO:0000256" key="3">
    <source>
        <dbReference type="ARBA" id="ARBA00022692"/>
    </source>
</evidence>
<dbReference type="GO" id="GO:0034755">
    <property type="term" value="P:iron ion transmembrane transport"/>
    <property type="evidence" value="ECO:0007669"/>
    <property type="project" value="TreeGrafter"/>
</dbReference>
<dbReference type="PANTHER" id="PTHR11706:SF33">
    <property type="entry name" value="NATURAL RESISTANCE-ASSOCIATED MACROPHAGE PROTEIN 2"/>
    <property type="match status" value="1"/>
</dbReference>
<dbReference type="Pfam" id="PF01566">
    <property type="entry name" value="Nramp"/>
    <property type="match status" value="1"/>
</dbReference>
<evidence type="ECO:0000256" key="1">
    <source>
        <dbReference type="ARBA" id="ARBA00004141"/>
    </source>
</evidence>
<evidence type="ECO:0000256" key="5">
    <source>
        <dbReference type="ARBA" id="ARBA00022989"/>
    </source>
</evidence>
<gene>
    <name evidence="7" type="primary">mntH</name>
    <name evidence="9" type="ORF">A6768_08150</name>
</gene>
<evidence type="ECO:0000256" key="8">
    <source>
        <dbReference type="SAM" id="MobiDB-lite"/>
    </source>
</evidence>
<name>A0A291MYJ3_SPHYA</name>
<feature type="transmembrane region" description="Helical" evidence="7">
    <location>
        <begin position="64"/>
        <end position="83"/>
    </location>
</feature>
<sequence>MDHVASGIPQAAGGPEPATLTRSHRPSSPDLSGCEAGDQSDFSHDGVSLPEAFRSIPVPKGAIGLRRLGAFIGPGFLVAVGYMDPGNWATDIAGGSAFGYALLSVILLSNLMAIVLQALSARLGIATGRDLAAACREAYGPRAAIPLWLLCEAAIVACDLAEVIGTAIGLQLLFGIPLVWGVCLTGLDVLVILALQQRGFRKLEAVVISLIGLIALCFVYELVASRPSMTGIIGGFVPHTDILSNPAMLYIAIGIIGATVMPHNLYLHSAVVQTRDYVRDDDGRREAARWATIDSTVALCLALFINAAILILAASAFHTAGRTDVAGIQDAYKLLSPTLGAAAASTLFAVALLASGQNSTITGTLAGQIVMEGFVRIRLAPWLRRLITRGLAIVPAVIVAGIYGESGTARLLVLSQVVLSLQLPFAVVPLIQFTSDRRTMGELVSPTWLKRLAWLIAALIIALNVTLLVGLSGLA</sequence>
<feature type="transmembrane region" description="Helical" evidence="7">
    <location>
        <begin position="207"/>
        <end position="227"/>
    </location>
</feature>
<feature type="transmembrane region" description="Helical" evidence="7">
    <location>
        <begin position="174"/>
        <end position="195"/>
    </location>
</feature>
<feature type="transmembrane region" description="Helical" evidence="7">
    <location>
        <begin position="147"/>
        <end position="168"/>
    </location>
</feature>